<evidence type="ECO:0000256" key="6">
    <source>
        <dbReference type="ARBA" id="ARBA00022723"/>
    </source>
</evidence>
<keyword evidence="14" id="KW-0469">Meiosis</keyword>
<dbReference type="GO" id="GO:0048257">
    <property type="term" value="F:3'-flap endonuclease activity"/>
    <property type="evidence" value="ECO:0007669"/>
    <property type="project" value="TreeGrafter"/>
</dbReference>
<evidence type="ECO:0000256" key="5">
    <source>
        <dbReference type="ARBA" id="ARBA00022722"/>
    </source>
</evidence>
<keyword evidence="10 15" id="KW-0460">Magnesium</keyword>
<name>A0A8T2DLF9_ARASU</name>
<comment type="caution">
    <text evidence="19">The sequence shown here is derived from an EMBL/GenBank/DDBJ whole genome shotgun (WGS) entry which is preliminary data.</text>
</comment>
<evidence type="ECO:0000256" key="17">
    <source>
        <dbReference type="SAM" id="Phobius"/>
    </source>
</evidence>
<dbReference type="GO" id="GO:0006308">
    <property type="term" value="P:DNA catabolic process"/>
    <property type="evidence" value="ECO:0007669"/>
    <property type="project" value="UniProtKB-UniRule"/>
</dbReference>
<evidence type="ECO:0000256" key="16">
    <source>
        <dbReference type="SAM" id="MobiDB-lite"/>
    </source>
</evidence>
<evidence type="ECO:0000256" key="3">
    <source>
        <dbReference type="ARBA" id="ARBA00010015"/>
    </source>
</evidence>
<keyword evidence="6 15" id="KW-0479">Metal-binding</keyword>
<reference evidence="19 20" key="1">
    <citation type="submission" date="2020-12" db="EMBL/GenBank/DDBJ databases">
        <title>Concerted genomic and epigenomic changes stabilize Arabidopsis allopolyploids.</title>
        <authorList>
            <person name="Chen Z."/>
        </authorList>
    </citation>
    <scope>NUCLEOTIDE SEQUENCE [LARGE SCALE GENOMIC DNA]</scope>
    <source>
        <strain evidence="19">As9502</strain>
        <tissue evidence="19">Leaf</tissue>
    </source>
</reference>
<keyword evidence="17" id="KW-0812">Transmembrane</keyword>
<accession>A0A8T2DLF9</accession>
<feature type="transmembrane region" description="Helical" evidence="17">
    <location>
        <begin position="217"/>
        <end position="234"/>
    </location>
</feature>
<dbReference type="CDD" id="cd21036">
    <property type="entry name" value="WH_MUS81"/>
    <property type="match status" value="1"/>
</dbReference>
<dbReference type="Pfam" id="PF21136">
    <property type="entry name" value="WHD_MUS81"/>
    <property type="match status" value="1"/>
</dbReference>
<evidence type="ECO:0000256" key="11">
    <source>
        <dbReference type="ARBA" id="ARBA00023172"/>
    </source>
</evidence>
<comment type="subcellular location">
    <subcellularLocation>
        <location evidence="2 15">Nucleus</location>
    </subcellularLocation>
</comment>
<comment type="subunit">
    <text evidence="15">Interacts with EME1.</text>
</comment>
<dbReference type="GO" id="GO:0000712">
    <property type="term" value="P:resolution of meiotic recombination intermediates"/>
    <property type="evidence" value="ECO:0007669"/>
    <property type="project" value="TreeGrafter"/>
</dbReference>
<gene>
    <name evidence="19" type="ORF">ISN44_As05g033700</name>
</gene>
<evidence type="ECO:0000256" key="14">
    <source>
        <dbReference type="ARBA" id="ARBA00023254"/>
    </source>
</evidence>
<dbReference type="PANTHER" id="PTHR13451:SF0">
    <property type="entry name" value="CROSSOVER JUNCTION ENDONUCLEASE MUS81"/>
    <property type="match status" value="1"/>
</dbReference>
<keyword evidence="17" id="KW-0472">Membrane</keyword>
<evidence type="ECO:0000256" key="10">
    <source>
        <dbReference type="ARBA" id="ARBA00022842"/>
    </source>
</evidence>
<evidence type="ECO:0000256" key="7">
    <source>
        <dbReference type="ARBA" id="ARBA00022759"/>
    </source>
</evidence>
<comment type="function">
    <text evidence="15">Interacts with EME1 to form a DNA structure-specific endonuclease with substrate preference for branched DNA structures with a 5'-end at the branch nick. Typical substrates include 3'-flap structures, D-loops, replication forks and nicked Holliday junctions. May be required in mitosis for the processing of stalled or collapsed replication fork intermediates. May be required in meiosis for the repair of meiosis-specific double strand breaks subsequent to single-end invasion (SEI).</text>
</comment>
<dbReference type="OrthoDB" id="5963188at2759"/>
<dbReference type="SMART" id="SM00891">
    <property type="entry name" value="ERCC4"/>
    <property type="match status" value="1"/>
</dbReference>
<feature type="region of interest" description="Disordered" evidence="16">
    <location>
        <begin position="656"/>
        <end position="675"/>
    </location>
</feature>
<dbReference type="InterPro" id="IPR006166">
    <property type="entry name" value="ERCC4_domain"/>
</dbReference>
<dbReference type="EMBL" id="JAEFBJ010000005">
    <property type="protein sequence ID" value="KAG7611260.1"/>
    <property type="molecule type" value="Genomic_DNA"/>
</dbReference>
<feature type="transmembrane region" description="Helical" evidence="17">
    <location>
        <begin position="501"/>
        <end position="526"/>
    </location>
</feature>
<feature type="transmembrane region" description="Helical" evidence="17">
    <location>
        <begin position="575"/>
        <end position="595"/>
    </location>
</feature>
<evidence type="ECO:0000313" key="20">
    <source>
        <dbReference type="Proteomes" id="UP000694251"/>
    </source>
</evidence>
<keyword evidence="17" id="KW-1133">Transmembrane helix</keyword>
<proteinExistence type="inferred from homology"/>
<dbReference type="GO" id="GO:0000727">
    <property type="term" value="P:double-strand break repair via break-induced replication"/>
    <property type="evidence" value="ECO:0007669"/>
    <property type="project" value="UniProtKB-UniRule"/>
</dbReference>
<dbReference type="GO" id="GO:0005634">
    <property type="term" value="C:nucleus"/>
    <property type="evidence" value="ECO:0007669"/>
    <property type="project" value="UniProtKB-SubCell"/>
</dbReference>
<keyword evidence="20" id="KW-1185">Reference proteome</keyword>
<keyword evidence="8 15" id="KW-0227">DNA damage</keyword>
<feature type="transmembrane region" description="Helical" evidence="17">
    <location>
        <begin position="246"/>
        <end position="267"/>
    </location>
</feature>
<keyword evidence="13 15" id="KW-0539">Nucleus</keyword>
<organism evidence="19 20">
    <name type="scientific">Arabidopsis suecica</name>
    <name type="common">Swedish thale-cress</name>
    <name type="synonym">Cardaminopsis suecica</name>
    <dbReference type="NCBI Taxonomy" id="45249"/>
    <lineage>
        <taxon>Eukaryota</taxon>
        <taxon>Viridiplantae</taxon>
        <taxon>Streptophyta</taxon>
        <taxon>Embryophyta</taxon>
        <taxon>Tracheophyta</taxon>
        <taxon>Spermatophyta</taxon>
        <taxon>Magnoliopsida</taxon>
        <taxon>eudicotyledons</taxon>
        <taxon>Gunneridae</taxon>
        <taxon>Pentapetalae</taxon>
        <taxon>rosids</taxon>
        <taxon>malvids</taxon>
        <taxon>Brassicales</taxon>
        <taxon>Brassicaceae</taxon>
        <taxon>Camelineae</taxon>
        <taxon>Arabidopsis</taxon>
    </lineage>
</organism>
<evidence type="ECO:0000256" key="12">
    <source>
        <dbReference type="ARBA" id="ARBA00023204"/>
    </source>
</evidence>
<dbReference type="InterPro" id="IPR033309">
    <property type="entry name" value="Mus81"/>
</dbReference>
<comment type="cofactor">
    <cofactor evidence="1 15">
        <name>Mg(2+)</name>
        <dbReference type="ChEBI" id="CHEBI:18420"/>
    </cofactor>
</comment>
<dbReference type="GO" id="GO:0008821">
    <property type="term" value="F:crossover junction DNA endonuclease activity"/>
    <property type="evidence" value="ECO:0007669"/>
    <property type="project" value="UniProtKB-UniRule"/>
</dbReference>
<dbReference type="CDD" id="cd20074">
    <property type="entry name" value="XPF_nuclease_Mus81"/>
    <property type="match status" value="1"/>
</dbReference>
<dbReference type="InterPro" id="IPR047416">
    <property type="entry name" value="XPF_nuclease_Mus81"/>
</dbReference>
<evidence type="ECO:0000256" key="9">
    <source>
        <dbReference type="ARBA" id="ARBA00022801"/>
    </source>
</evidence>
<dbReference type="EC" id="3.1.22.-" evidence="15"/>
<evidence type="ECO:0000313" key="19">
    <source>
        <dbReference type="EMBL" id="KAG7611260.1"/>
    </source>
</evidence>
<dbReference type="PANTHER" id="PTHR13451">
    <property type="entry name" value="CLASS II CROSSOVER JUNCTION ENDONUCLEASE MUS81"/>
    <property type="match status" value="1"/>
</dbReference>
<dbReference type="AlphaFoldDB" id="A0A8T2DLF9"/>
<feature type="compositionally biased region" description="Polar residues" evidence="16">
    <location>
        <begin position="845"/>
        <end position="862"/>
    </location>
</feature>
<feature type="domain" description="ERCC4" evidence="18">
    <location>
        <begin position="926"/>
        <end position="1024"/>
    </location>
</feature>
<keyword evidence="5 15" id="KW-0540">Nuclease</keyword>
<feature type="compositionally biased region" description="Basic residues" evidence="16">
    <location>
        <begin position="661"/>
        <end position="671"/>
    </location>
</feature>
<dbReference type="Proteomes" id="UP000694251">
    <property type="component" value="Chromosome 5"/>
</dbReference>
<dbReference type="Pfam" id="PF02732">
    <property type="entry name" value="ERCC4"/>
    <property type="match status" value="1"/>
</dbReference>
<keyword evidence="9 15" id="KW-0378">Hydrolase</keyword>
<feature type="transmembrane region" description="Helical" evidence="17">
    <location>
        <begin position="532"/>
        <end position="554"/>
    </location>
</feature>
<dbReference type="InterPro" id="IPR047417">
    <property type="entry name" value="WHD_MUS81"/>
</dbReference>
<dbReference type="FunFam" id="3.40.50.10130:FF:000005">
    <property type="entry name" value="crossover junction endonuclease MUS81 isoform X1"/>
    <property type="match status" value="1"/>
</dbReference>
<evidence type="ECO:0000256" key="1">
    <source>
        <dbReference type="ARBA" id="ARBA00001946"/>
    </source>
</evidence>
<dbReference type="FunFam" id="1.10.10.10:FF:000307">
    <property type="entry name" value="Crossover junction endonuclease MUS81"/>
    <property type="match status" value="1"/>
</dbReference>
<evidence type="ECO:0000256" key="8">
    <source>
        <dbReference type="ARBA" id="ARBA00022763"/>
    </source>
</evidence>
<dbReference type="GO" id="GO:0048476">
    <property type="term" value="C:Holliday junction resolvase complex"/>
    <property type="evidence" value="ECO:0007669"/>
    <property type="project" value="UniProtKB-UniRule"/>
</dbReference>
<keyword evidence="11 15" id="KW-0233">DNA recombination</keyword>
<evidence type="ECO:0000256" key="15">
    <source>
        <dbReference type="RuleBase" id="RU369042"/>
    </source>
</evidence>
<keyword evidence="7 15" id="KW-0255">Endonuclease</keyword>
<dbReference type="GO" id="GO:0031573">
    <property type="term" value="P:mitotic intra-S DNA damage checkpoint signaling"/>
    <property type="evidence" value="ECO:0007669"/>
    <property type="project" value="TreeGrafter"/>
</dbReference>
<dbReference type="GO" id="GO:0046872">
    <property type="term" value="F:metal ion binding"/>
    <property type="evidence" value="ECO:0007669"/>
    <property type="project" value="UniProtKB-UniRule"/>
</dbReference>
<feature type="region of interest" description="Disordered" evidence="16">
    <location>
        <begin position="837"/>
        <end position="863"/>
    </location>
</feature>
<keyword evidence="12 15" id="KW-0234">DNA repair</keyword>
<evidence type="ECO:0000256" key="2">
    <source>
        <dbReference type="ARBA" id="ARBA00004123"/>
    </source>
</evidence>
<evidence type="ECO:0000256" key="13">
    <source>
        <dbReference type="ARBA" id="ARBA00023242"/>
    </source>
</evidence>
<evidence type="ECO:0000259" key="18">
    <source>
        <dbReference type="SMART" id="SM00891"/>
    </source>
</evidence>
<sequence length="1101" mass="122153">MLVGRKTEDDLDELVGAAWACALILWLDVRALSCQVVVLRLVAPFRSRLSTVPHLALPWRGVGRALRAKPQVTLSVDPLVPRPKAVEPMMVSWCRAGEYYAVAGVGFVACFRAASWRRTFHAGDVEFVRRREPWPVLLPCHAYVTIQCHVCAVVLNGACEREFQGHTAKTFGKGRRDDRVSVRHGERETRLYPMKKYGRFTLKTSKCRVGYVVEADSLYFLGAALVSGLPYGCIAVNKNMLVRARLIFSAAFYLLCGSGVRLTLWVLRDRQEYASQTSTYLFCRLRAGVRDWARLVTFTKVKLWIISPLHPCETRLKSSPGQGDDAGARRSARRTRPKEFINDSMLSAVDPSRPSLLQSRYKRLARCKASSKVDGRAMIRSSRNREPNINAFRRSPIAASSFIAMFETTFLNLSINVLSAPSIASSVEKCAPLIAMYIDLRKIFGSRSIVQARDRGVGFHRRQIVIVRQIMNVWLIVAVWSVPDVRQIVTARQIVGAEQVVAVLQVVAALQVVGALQVVVVLQVVAPLQGVAALQVVAVLQVAVILWATARMLVNESYDKRRWSAASGLRVFWDWSSWRLLSILIVMRLGGAFSASKSLDLTLGSDLCCHKSVNPFDRSCFLSVEPIKDAIASSAAVCYEGGRRCGRLSGGYRLSPEPRLNRKSRKTKCRNGRGDDFGLGGDVGLGNDFRQGNNSGQGNDFGQGDLASIWLSSCKDILLLVLQVPSKKLAGKKAKGSEPYKPQRNTAAYALLTLHRETANGKKLMRKQKLMDAADASGLSHVSIAPEKGKGKAGLGSSKREWYSGWSCMSKLIKKGLVVKFSNPAKYMLTVEGRNVADDLDPRSRGQSSIPAGPSSRAQEYTGQVDLEGSRAKKFRSSSPCSSSISHALKACSSSLASDGTEGVTTIPRLPPLRFGEAFEEVYDVILILDDREQFATKGSRSIVDNISSVFKIKIEVRRLPAGDCIWLARHKYQQDEYVLDFIVERKNVDDMRSSIMDNRYKDQKLRLQRSGIKKLIYILEGDPNQSKTAESIKTACFTTEILEGFDVVRTNGLGETLRKYGYLTKSIYQYYKSLVNDDQSKVADSCPSFDDSKGVKTLVK</sequence>
<evidence type="ECO:0000256" key="4">
    <source>
        <dbReference type="ARBA" id="ARBA00017114"/>
    </source>
</evidence>
<comment type="similarity">
    <text evidence="3 15">Belongs to the XPF family.</text>
</comment>
<dbReference type="GO" id="GO:0003677">
    <property type="term" value="F:DNA binding"/>
    <property type="evidence" value="ECO:0007669"/>
    <property type="project" value="UniProtKB-UniRule"/>
</dbReference>
<protein>
    <recommendedName>
        <fullName evidence="4 15">Crossover junction endonuclease MUS81</fullName>
        <ecNumber evidence="15">3.1.22.-</ecNumber>
    </recommendedName>
</protein>